<keyword evidence="3" id="KW-1185">Reference proteome</keyword>
<feature type="chain" id="PRO_5045208649" evidence="1">
    <location>
        <begin position="22"/>
        <end position="260"/>
    </location>
</feature>
<sequence length="260" mass="28443">MKKLSYYLLIVCALASCSKEAGKPADPATTAAGITPKKATNSTLSFSGYTWNIKDLGTELAGPGPNIWKTANAFVDANGRLHLKLTKNATTGVWECAEVTSLQSFGYGTYQWKVEGPVNSLDKNIVLGLFNYSGANARDEMDIEYAKWGVATNPWANYTVYPKQSDGPAYFTQATTFTMGGTYTTNRFKRTASSVVFKTLNGFYDDDTNLAYTTTCASPPNSISTLSMPVHMNLWLFMGHAPASNNTVEIIIHEFKFIPL</sequence>
<dbReference type="SUPFAM" id="SSF49899">
    <property type="entry name" value="Concanavalin A-like lectins/glucanases"/>
    <property type="match status" value="1"/>
</dbReference>
<feature type="signal peptide" evidence="1">
    <location>
        <begin position="1"/>
        <end position="21"/>
    </location>
</feature>
<keyword evidence="2" id="KW-0378">Hydrolase</keyword>
<keyword evidence="1" id="KW-0732">Signal</keyword>
<dbReference type="Gene3D" id="2.60.120.200">
    <property type="match status" value="1"/>
</dbReference>
<gene>
    <name evidence="2" type="ORF">NPE20_00385</name>
</gene>
<dbReference type="Proteomes" id="UP001204376">
    <property type="component" value="Unassembled WGS sequence"/>
</dbReference>
<comment type="caution">
    <text evidence="2">The sequence shown here is derived from an EMBL/GenBank/DDBJ whole genome shotgun (WGS) entry which is preliminary data.</text>
</comment>
<proteinExistence type="predicted"/>
<protein>
    <submittedName>
        <fullName evidence="2">Glycoside hydrolase family 16 protein</fullName>
    </submittedName>
</protein>
<organism evidence="2 3">
    <name type="scientific">Mucilaginibacter aquariorum</name>
    <dbReference type="NCBI Taxonomy" id="2967225"/>
    <lineage>
        <taxon>Bacteria</taxon>
        <taxon>Pseudomonadati</taxon>
        <taxon>Bacteroidota</taxon>
        <taxon>Sphingobacteriia</taxon>
        <taxon>Sphingobacteriales</taxon>
        <taxon>Sphingobacteriaceae</taxon>
        <taxon>Mucilaginibacter</taxon>
    </lineage>
</organism>
<name>A0ABT1SVM3_9SPHI</name>
<evidence type="ECO:0000313" key="3">
    <source>
        <dbReference type="Proteomes" id="UP001204376"/>
    </source>
</evidence>
<evidence type="ECO:0000313" key="2">
    <source>
        <dbReference type="EMBL" id="MCQ6956388.1"/>
    </source>
</evidence>
<dbReference type="GO" id="GO:0016787">
    <property type="term" value="F:hydrolase activity"/>
    <property type="evidence" value="ECO:0007669"/>
    <property type="project" value="UniProtKB-KW"/>
</dbReference>
<dbReference type="CDD" id="cd00413">
    <property type="entry name" value="Glyco_hydrolase_16"/>
    <property type="match status" value="1"/>
</dbReference>
<dbReference type="EMBL" id="JANHOH010000001">
    <property type="protein sequence ID" value="MCQ6956388.1"/>
    <property type="molecule type" value="Genomic_DNA"/>
</dbReference>
<reference evidence="2 3" key="1">
    <citation type="submission" date="2022-07" db="EMBL/GenBank/DDBJ databases">
        <title>Mucilaginibacter sp. JC4.</title>
        <authorList>
            <person name="Le V."/>
            <person name="Ko S.-R."/>
            <person name="Ahn C.-Y."/>
            <person name="Oh H.-M."/>
        </authorList>
    </citation>
    <scope>NUCLEOTIDE SEQUENCE [LARGE SCALE GENOMIC DNA]</scope>
    <source>
        <strain evidence="2 3">JC4</strain>
    </source>
</reference>
<evidence type="ECO:0000256" key="1">
    <source>
        <dbReference type="SAM" id="SignalP"/>
    </source>
</evidence>
<dbReference type="InterPro" id="IPR013320">
    <property type="entry name" value="ConA-like_dom_sf"/>
</dbReference>
<dbReference type="RefSeq" id="WP_256536604.1">
    <property type="nucleotide sequence ID" value="NZ_JANHOH010000001.1"/>
</dbReference>
<dbReference type="PROSITE" id="PS51257">
    <property type="entry name" value="PROKAR_LIPOPROTEIN"/>
    <property type="match status" value="1"/>
</dbReference>
<accession>A0ABT1SVM3</accession>